<feature type="compositionally biased region" description="Pro residues" evidence="6">
    <location>
        <begin position="465"/>
        <end position="476"/>
    </location>
</feature>
<accession>A0A482WYE8</accession>
<dbReference type="SMR" id="A0A482WYE8"/>
<evidence type="ECO:0000256" key="5">
    <source>
        <dbReference type="SAM" id="Coils"/>
    </source>
</evidence>
<dbReference type="AlphaFoldDB" id="A0A482WYE8"/>
<keyword evidence="4" id="KW-0472">Membrane</keyword>
<feature type="compositionally biased region" description="Polar residues" evidence="6">
    <location>
        <begin position="58"/>
        <end position="68"/>
    </location>
</feature>
<feature type="region of interest" description="Disordered" evidence="6">
    <location>
        <begin position="36"/>
        <end position="97"/>
    </location>
</feature>
<dbReference type="STRING" id="195883.A0A482WYE8"/>
<evidence type="ECO:0000256" key="1">
    <source>
        <dbReference type="ARBA" id="ARBA00004370"/>
    </source>
</evidence>
<gene>
    <name evidence="7" type="ORF">LSTR_LSTR006133</name>
</gene>
<dbReference type="Proteomes" id="UP000291343">
    <property type="component" value="Unassembled WGS sequence"/>
</dbReference>
<proteinExistence type="predicted"/>
<feature type="coiled-coil region" evidence="5">
    <location>
        <begin position="250"/>
        <end position="309"/>
    </location>
</feature>
<feature type="compositionally biased region" description="Polar residues" evidence="6">
    <location>
        <begin position="438"/>
        <end position="460"/>
    </location>
</feature>
<dbReference type="InParanoid" id="A0A482WYE8"/>
<evidence type="ECO:0000256" key="2">
    <source>
        <dbReference type="ARBA" id="ARBA00022692"/>
    </source>
</evidence>
<keyword evidence="8" id="KW-1185">Reference proteome</keyword>
<dbReference type="PANTHER" id="PTHR12953:SF0">
    <property type="entry name" value="SUN DOMAIN-CONTAINING OSSIFICATION FACTOR"/>
    <property type="match status" value="1"/>
</dbReference>
<feature type="region of interest" description="Disordered" evidence="6">
    <location>
        <begin position="532"/>
        <end position="571"/>
    </location>
</feature>
<feature type="compositionally biased region" description="Low complexity" evidence="6">
    <location>
        <begin position="202"/>
        <end position="214"/>
    </location>
</feature>
<feature type="compositionally biased region" description="Low complexity" evidence="6">
    <location>
        <begin position="69"/>
        <end position="86"/>
    </location>
</feature>
<evidence type="ECO:0000256" key="4">
    <source>
        <dbReference type="ARBA" id="ARBA00023136"/>
    </source>
</evidence>
<evidence type="ECO:0000256" key="3">
    <source>
        <dbReference type="ARBA" id="ARBA00022989"/>
    </source>
</evidence>
<feature type="region of interest" description="Disordered" evidence="6">
    <location>
        <begin position="359"/>
        <end position="476"/>
    </location>
</feature>
<organism evidence="7 8">
    <name type="scientific">Laodelphax striatellus</name>
    <name type="common">Small brown planthopper</name>
    <name type="synonym">Delphax striatella</name>
    <dbReference type="NCBI Taxonomy" id="195883"/>
    <lineage>
        <taxon>Eukaryota</taxon>
        <taxon>Metazoa</taxon>
        <taxon>Ecdysozoa</taxon>
        <taxon>Arthropoda</taxon>
        <taxon>Hexapoda</taxon>
        <taxon>Insecta</taxon>
        <taxon>Pterygota</taxon>
        <taxon>Neoptera</taxon>
        <taxon>Paraneoptera</taxon>
        <taxon>Hemiptera</taxon>
        <taxon>Auchenorrhyncha</taxon>
        <taxon>Fulgoroidea</taxon>
        <taxon>Delphacidae</taxon>
        <taxon>Criomorphinae</taxon>
        <taxon>Laodelphax</taxon>
    </lineage>
</organism>
<feature type="region of interest" description="Disordered" evidence="6">
    <location>
        <begin position="202"/>
        <end position="224"/>
    </location>
</feature>
<dbReference type="GO" id="GO:0005737">
    <property type="term" value="C:cytoplasm"/>
    <property type="evidence" value="ECO:0007669"/>
    <property type="project" value="TreeGrafter"/>
</dbReference>
<comment type="caution">
    <text evidence="7">The sequence shown here is derived from an EMBL/GenBank/DDBJ whole genome shotgun (WGS) entry which is preliminary data.</text>
</comment>
<name>A0A482WYE8_LAOST</name>
<feature type="compositionally biased region" description="Gly residues" evidence="6">
    <location>
        <begin position="359"/>
        <end position="369"/>
    </location>
</feature>
<feature type="region of interest" description="Disordered" evidence="6">
    <location>
        <begin position="149"/>
        <end position="174"/>
    </location>
</feature>
<dbReference type="InterPro" id="IPR045120">
    <property type="entry name" value="Suco/Slp1-like"/>
</dbReference>
<dbReference type="GO" id="GO:0034975">
    <property type="term" value="P:protein folding in endoplasmic reticulum"/>
    <property type="evidence" value="ECO:0007669"/>
    <property type="project" value="TreeGrafter"/>
</dbReference>
<reference evidence="7 8" key="1">
    <citation type="journal article" date="2017" name="Gigascience">
        <title>Genome sequence of the small brown planthopper, Laodelphax striatellus.</title>
        <authorList>
            <person name="Zhu J."/>
            <person name="Jiang F."/>
            <person name="Wang X."/>
            <person name="Yang P."/>
            <person name="Bao Y."/>
            <person name="Zhao W."/>
            <person name="Wang W."/>
            <person name="Lu H."/>
            <person name="Wang Q."/>
            <person name="Cui N."/>
            <person name="Li J."/>
            <person name="Chen X."/>
            <person name="Luo L."/>
            <person name="Yu J."/>
            <person name="Kang L."/>
            <person name="Cui F."/>
        </authorList>
    </citation>
    <scope>NUCLEOTIDE SEQUENCE [LARGE SCALE GENOMIC DNA]</scope>
    <source>
        <strain evidence="7">Lst14</strain>
    </source>
</reference>
<evidence type="ECO:0000256" key="6">
    <source>
        <dbReference type="SAM" id="MobiDB-lite"/>
    </source>
</evidence>
<sequence>MYGNVTNLYLSSGLYEIDSEVVLNITYDLSKEFEDKSGETLREPATGGHTDAPLMPLTTASPSTCTLNSTAASSASQDAGSGATGSKDGDSPTASSVQIKPTKTFLAEDMHSLPVDAGESHLIVTSDSEGDAALNSTAVADSVPVVTASSQPVKATTEDQTATATESLGSEESMLDFPEEAAGGGLTFDSIFSELDEVESADPVAAAASATTQPTKLSPPQTQQRESVFLRLAKRIRALERNMSLSGQYLEELSRRYKRQVEEMQRSLNEVVEERRRQEERELRRGEQVARLTAQLDKLTLTIESLIEERNSWAIKHGAVIFVEVVVFAVILLLCRWLPDAVELGGRSRRLVAWQRSGAGAGAGGGDEGGAPRRSSVDGSSPLTRPYPPNPRLRKRRPSEEALRISGSTHQDLLIPDASRKNSRAENRRRRRKKKEQQTAAASTTTFYVDVDTSSSTSGRQVAAGPPPPPPPPLPPPVVAVRPVVAASTERRSYIVPVAVNGADSPPSSLPPLPSILAPPSLNYMQTALSIRKKRKESLRGQSSSEFSDSSAPSASSPKLNNLSSPSLLAKKSGPLKKIMRRWF</sequence>
<keyword evidence="2" id="KW-0812">Transmembrane</keyword>
<feature type="compositionally biased region" description="Low complexity" evidence="6">
    <location>
        <begin position="543"/>
        <end position="571"/>
    </location>
</feature>
<evidence type="ECO:0000313" key="7">
    <source>
        <dbReference type="EMBL" id="RZF38538.1"/>
    </source>
</evidence>
<feature type="compositionally biased region" description="Polar residues" evidence="6">
    <location>
        <begin position="215"/>
        <end position="224"/>
    </location>
</feature>
<dbReference type="PANTHER" id="PTHR12953">
    <property type="entry name" value="MEMBRANE PROTEIN CH1 RELATED"/>
    <property type="match status" value="1"/>
</dbReference>
<evidence type="ECO:0008006" key="9">
    <source>
        <dbReference type="Google" id="ProtNLM"/>
    </source>
</evidence>
<dbReference type="OrthoDB" id="8124031at2759"/>
<dbReference type="GO" id="GO:0016020">
    <property type="term" value="C:membrane"/>
    <property type="evidence" value="ECO:0007669"/>
    <property type="project" value="UniProtKB-SubCell"/>
</dbReference>
<comment type="subcellular location">
    <subcellularLocation>
        <location evidence="1">Membrane</location>
    </subcellularLocation>
</comment>
<keyword evidence="5" id="KW-0175">Coiled coil</keyword>
<dbReference type="EMBL" id="QKKF02022243">
    <property type="protein sequence ID" value="RZF38538.1"/>
    <property type="molecule type" value="Genomic_DNA"/>
</dbReference>
<keyword evidence="3" id="KW-1133">Transmembrane helix</keyword>
<protein>
    <recommendedName>
        <fullName evidence="9">SUN domain-containing protein</fullName>
    </recommendedName>
</protein>
<evidence type="ECO:0000313" key="8">
    <source>
        <dbReference type="Proteomes" id="UP000291343"/>
    </source>
</evidence>